<evidence type="ECO:0000313" key="2">
    <source>
        <dbReference type="EMBL" id="SPD75399.1"/>
    </source>
</evidence>
<evidence type="ECO:0000259" key="1">
    <source>
        <dbReference type="SMART" id="SM01008"/>
    </source>
</evidence>
<proteinExistence type="predicted"/>
<dbReference type="InterPro" id="IPR046867">
    <property type="entry name" value="AldOxase/xan_DH_MoCoBD2"/>
</dbReference>
<reference evidence="2" key="1">
    <citation type="submission" date="2018-01" db="EMBL/GenBank/DDBJ databases">
        <authorList>
            <person name="Regsiter A."/>
            <person name="William W."/>
        </authorList>
    </citation>
    <scope>NUCLEOTIDE SEQUENCE</scope>
    <source>
        <strain evidence="2">TRIP AH-1</strain>
    </source>
</reference>
<dbReference type="SUPFAM" id="SSF56003">
    <property type="entry name" value="Molybdenum cofactor-binding domain"/>
    <property type="match status" value="1"/>
</dbReference>
<dbReference type="InterPro" id="IPR016208">
    <property type="entry name" value="Ald_Oxase/xanthine_DH-like"/>
</dbReference>
<accession>A0A445N138</accession>
<name>A0A445N138_9BACT</name>
<sequence length="788" mass="85305">MGKPDYSVIGKRKPRIDAVAKVTGEATYTDDMSFPGMLYAKILRSPHAHARIVHIDTGRAERLPGVRAVVTGKDTPGIAYGAVDTERYLPPHMAGQVPVYPNDKHPLAMEKVRYIGDEVAAVAAVDEATAIEALELIDVVYETLPAVFDPVTAMADDAPKIHDFAEKNICNKIYWDFGDVEKGFDKADHIREDRFTTGPVTHTPLEPRGCVALFDQSGKLTVWTSTQSPYIRRQQLSKALNMSESSIRVITPCVGGGFGGKVCFCEPDFHAALLSRITRKPVKITYTREEEFIATSRRHPMIIELKTGVTKDGSLTAIQCHIIADGGAYTHTGPVVMYLAGAFLATAYRLPNIRFSGLRVFTNNMPCGPQRGHGAVQPRFAAESQLDMIAEDLGIDPAEIRLKNILQPGDTTANKFLVRTCGLKECIELSSEQTNWKQRRAAPVPDKGIGISVGAFISGMAIPPHTSSGALVKLHEDGAVTLLTGVTDIGQGSDTILAQIVADELGVAFEDVRVISSDTELTPVHAGSYSSRGAYWGGKAVKAAALDAKRQLFQVAASLLEANPDDLEARDRMIFVKGSPDRAIPTKGVVLASMMESDGNPIMGRGFYKANVDYVNFETGEGNVTGAYSFESQIAEVDVDFESGKARLLKMTIGHDTGTTINPMSVEGQLEGSVSMGMGQALFEESVSREGLIMNPSFVEYGLHTAMDMADVACILVDTENPDDPFEPKEAGEGTQVATPSAIANAIYNATGVRIKELPITREKILRELRIRHIKITCQVGSSISIFV</sequence>
<dbReference type="GO" id="GO:0016491">
    <property type="term" value="F:oxidoreductase activity"/>
    <property type="evidence" value="ECO:0007669"/>
    <property type="project" value="InterPro"/>
</dbReference>
<dbReference type="Pfam" id="PF01315">
    <property type="entry name" value="Ald_Xan_dh_C"/>
    <property type="match status" value="1"/>
</dbReference>
<dbReference type="InterPro" id="IPR036856">
    <property type="entry name" value="Ald_Oxase/Xan_DH_a/b_sf"/>
</dbReference>
<dbReference type="InterPro" id="IPR000674">
    <property type="entry name" value="Ald_Oxase/Xan_DH_a/b"/>
</dbReference>
<dbReference type="Gene3D" id="3.90.1170.50">
    <property type="entry name" value="Aldehyde oxidase/xanthine dehydrogenase, a/b hammerhead"/>
    <property type="match status" value="1"/>
</dbReference>
<dbReference type="Pfam" id="PF20256">
    <property type="entry name" value="MoCoBD_2"/>
    <property type="match status" value="1"/>
</dbReference>
<dbReference type="Gene3D" id="3.30.365.10">
    <property type="entry name" value="Aldehyde oxidase/xanthine dehydrogenase, molybdopterin binding domain"/>
    <property type="match status" value="4"/>
</dbReference>
<dbReference type="PANTHER" id="PTHR11908:SF157">
    <property type="entry name" value="XANTHINE DEHYDROGENASE SUBUNIT D-RELATED"/>
    <property type="match status" value="1"/>
</dbReference>
<gene>
    <name evidence="2" type="ORF">PITCH_A580002</name>
</gene>
<dbReference type="PANTHER" id="PTHR11908">
    <property type="entry name" value="XANTHINE DEHYDROGENASE"/>
    <property type="match status" value="1"/>
</dbReference>
<dbReference type="Pfam" id="PF02738">
    <property type="entry name" value="MoCoBD_1"/>
    <property type="match status" value="1"/>
</dbReference>
<dbReference type="AlphaFoldDB" id="A0A445N138"/>
<dbReference type="EMBL" id="OJIN01000201">
    <property type="protein sequence ID" value="SPD75399.1"/>
    <property type="molecule type" value="Genomic_DNA"/>
</dbReference>
<dbReference type="InterPro" id="IPR037165">
    <property type="entry name" value="AldOxase/xan_DH_Mopterin-bd_sf"/>
</dbReference>
<dbReference type="SMART" id="SM01008">
    <property type="entry name" value="Ald_Xan_dh_C"/>
    <property type="match status" value="1"/>
</dbReference>
<protein>
    <submittedName>
        <fullName evidence="2">Putative 4-hydroxybenzoyl-CoA reductase, alpha subunit</fullName>
    </submittedName>
</protein>
<dbReference type="GO" id="GO:0005506">
    <property type="term" value="F:iron ion binding"/>
    <property type="evidence" value="ECO:0007669"/>
    <property type="project" value="InterPro"/>
</dbReference>
<organism evidence="2">
    <name type="scientific">uncultured Desulfobacterium sp</name>
    <dbReference type="NCBI Taxonomy" id="201089"/>
    <lineage>
        <taxon>Bacteria</taxon>
        <taxon>Pseudomonadati</taxon>
        <taxon>Thermodesulfobacteriota</taxon>
        <taxon>Desulfobacteria</taxon>
        <taxon>Desulfobacterales</taxon>
        <taxon>Desulfobacteriaceae</taxon>
        <taxon>Desulfobacterium</taxon>
        <taxon>environmental samples</taxon>
    </lineage>
</organism>
<dbReference type="SUPFAM" id="SSF54665">
    <property type="entry name" value="CO dehydrogenase molybdoprotein N-domain-like"/>
    <property type="match status" value="1"/>
</dbReference>
<feature type="domain" description="Aldehyde oxidase/xanthine dehydrogenase a/b hammerhead" evidence="1">
    <location>
        <begin position="23"/>
        <end position="145"/>
    </location>
</feature>
<dbReference type="InterPro" id="IPR008274">
    <property type="entry name" value="AldOxase/xan_DH_MoCoBD1"/>
</dbReference>